<dbReference type="eggNOG" id="COG5519">
    <property type="taxonomic scope" value="Bacteria"/>
</dbReference>
<dbReference type="Pfam" id="PF06048">
    <property type="entry name" value="DUF927"/>
    <property type="match status" value="1"/>
</dbReference>
<name>C0GE75_DETAL</name>
<keyword evidence="4" id="KW-1185">Reference proteome</keyword>
<comment type="caution">
    <text evidence="3">The sequence shown here is derived from an EMBL/GenBank/DDBJ whole genome shotgun (WGS) entry which is preliminary data.</text>
</comment>
<dbReference type="InterPro" id="IPR040538">
    <property type="entry name" value="Cch_HTH"/>
</dbReference>
<feature type="domain" description="DUF927" evidence="1">
    <location>
        <begin position="473"/>
        <end position="764"/>
    </location>
</feature>
<dbReference type="InterPro" id="IPR009270">
    <property type="entry name" value="DUF927"/>
</dbReference>
<evidence type="ECO:0000313" key="3">
    <source>
        <dbReference type="EMBL" id="EEG78369.1"/>
    </source>
</evidence>
<proteinExistence type="predicted"/>
<dbReference type="AlphaFoldDB" id="C0GE75"/>
<evidence type="ECO:0008006" key="5">
    <source>
        <dbReference type="Google" id="ProtNLM"/>
    </source>
</evidence>
<dbReference type="EMBL" id="ACJM01000003">
    <property type="protein sequence ID" value="EEG78369.1"/>
    <property type="molecule type" value="Genomic_DNA"/>
</dbReference>
<evidence type="ECO:0000313" key="4">
    <source>
        <dbReference type="Proteomes" id="UP000006443"/>
    </source>
</evidence>
<evidence type="ECO:0000259" key="2">
    <source>
        <dbReference type="Pfam" id="PF18662"/>
    </source>
</evidence>
<protein>
    <recommendedName>
        <fullName evidence="5">DUF927 domain-containing protein</fullName>
    </recommendedName>
</protein>
<dbReference type="RefSeq" id="WP_008515072.1">
    <property type="nucleotide sequence ID" value="NZ_ACJM01000003.1"/>
</dbReference>
<sequence>MMIDKKVMFNYLKDMYPAIDNGGESLFLVLTAFSLEKKQKIHWLPLDEIEAMVDLAADLAAKRYDVYFNVGLQDRELAYNEWRRKYPDKQGEPFTRGFGDTVVALPGFWIDIDIKGPNHDATNLPETIEEALVLLEAFPLPPTYVIFTGGGLHAYWLLNKPLLIDNDMERQRAKRINSNIQKVIRKEAGKSGLIVDNTADLARMLRLPGTINLKNEPIAVEVLRKNEKKYAISEFEAHLPMVNQQQRSSGGQEETAKPQINPIVEGCGFMRHTKEDAETLPETEWYAMIGIVAFCENGDSVVHELSRPYPNYSEEVTDRKIEQAVSNAGPRTCDNIDEMTGGRYCDDCPSRGKITSPIVLGNQKSGYSTAHALKVTESALKAVLSGNRGAHLEPEAINAFAALQTVDLPQFARLKGALKDAGAPIAEFNRALRLVSARNNGNAQKTNSVVGVTIGSVISDAPTPNIVIPPEYTMSNRGVYKIIFVDGEPQEVLIAHNPVIITGKSKDIDENNEVISLSWKRNGKWQSCYAERGVLADTRKIIQLADLGFPVHSLNSGDLVKFFAEMEALNETSIPEQFISSSLGWKKIQGNMGFLFSDRFITKGDAKVEFRGLASGDEQIAQGYHQNGEYAEWIEVISVIKDYPRVQAMFYASFSSVLLEVLQCSNYVIEAANKTSTGKTISLRVAASPWGCPDEKSTDSIIHSWDFTKVWIERASAIVNGLPLILDDTKRVKYPKQISEMVYSVANGRGRGRANVKSLARTKSWKTVLLSSAETPSVHVSTDGGARGRVLEICGLPFEKKSEEMRQLVTSLDLKLRENYGFAGPAFIEYILENQEKWDLWKQELHQLESYYAQKESTEVSGRLAGYAALITLTGKLVHEAIPLTWSFVSPMESLWAAIVNEAKDFTGELSALQYTVSWAFSNMERFEGREAKNADDTPRAPVSGWAGRWDANDDFAYIAFLPSVLKSVLEGAGYEYEAITRGWRDMQWLDLKDRSRSTRQLKFQGKTTWLIPIRAKAVALLNNDNAVAFEDAPREICRIDGSYFPES</sequence>
<dbReference type="Pfam" id="PF18662">
    <property type="entry name" value="HTH_56"/>
    <property type="match status" value="1"/>
</dbReference>
<organism evidence="3 4">
    <name type="scientific">Dethiobacter alkaliphilus AHT 1</name>
    <dbReference type="NCBI Taxonomy" id="555088"/>
    <lineage>
        <taxon>Bacteria</taxon>
        <taxon>Bacillati</taxon>
        <taxon>Bacillota</taxon>
        <taxon>Dethiobacteria</taxon>
        <taxon>Dethiobacterales</taxon>
        <taxon>Dethiobacteraceae</taxon>
        <taxon>Dethiobacter</taxon>
    </lineage>
</organism>
<dbReference type="eggNOG" id="COG1467">
    <property type="taxonomic scope" value="Bacteria"/>
</dbReference>
<dbReference type="STRING" id="555088.DealDRAFT_0784"/>
<gene>
    <name evidence="3" type="ORF">DealDRAFT_0784</name>
</gene>
<reference evidence="3 4" key="1">
    <citation type="submission" date="2009-02" db="EMBL/GenBank/DDBJ databases">
        <title>Sequencing of the draft genome and assembly of Dethiobacter alkaliphilus AHT 1.</title>
        <authorList>
            <consortium name="US DOE Joint Genome Institute (JGI-PGF)"/>
            <person name="Lucas S."/>
            <person name="Copeland A."/>
            <person name="Lapidus A."/>
            <person name="Glavina del Rio T."/>
            <person name="Dalin E."/>
            <person name="Tice H."/>
            <person name="Bruce D."/>
            <person name="Goodwin L."/>
            <person name="Pitluck S."/>
            <person name="Larimer F."/>
            <person name="Land M.L."/>
            <person name="Hauser L."/>
            <person name="Muyzer G."/>
        </authorList>
    </citation>
    <scope>NUCLEOTIDE SEQUENCE [LARGE SCALE GENOMIC DNA]</scope>
    <source>
        <strain evidence="3 4">AHT 1</strain>
    </source>
</reference>
<accession>C0GE75</accession>
<evidence type="ECO:0000259" key="1">
    <source>
        <dbReference type="Pfam" id="PF06048"/>
    </source>
</evidence>
<feature type="domain" description="Cch helix turn helix" evidence="2">
    <location>
        <begin position="912"/>
        <end position="1007"/>
    </location>
</feature>
<dbReference type="Proteomes" id="UP000006443">
    <property type="component" value="Unassembled WGS sequence"/>
</dbReference>